<proteinExistence type="predicted"/>
<dbReference type="PANTHER" id="PTHR45876:SF8">
    <property type="entry name" value="FI04035P"/>
    <property type="match status" value="1"/>
</dbReference>
<reference evidence="4" key="1">
    <citation type="submission" date="2020-12" db="EMBL/GenBank/DDBJ databases">
        <title>Metabolic potential, ecology and presence of endohyphal bacteria is reflected in genomic diversity of Mucoromycotina.</title>
        <authorList>
            <person name="Muszewska A."/>
            <person name="Okrasinska A."/>
            <person name="Steczkiewicz K."/>
            <person name="Drgas O."/>
            <person name="Orlowska M."/>
            <person name="Perlinska-Lenart U."/>
            <person name="Aleksandrzak-Piekarczyk T."/>
            <person name="Szatraj K."/>
            <person name="Zielenkiewicz U."/>
            <person name="Pilsyk S."/>
            <person name="Malc E."/>
            <person name="Mieczkowski P."/>
            <person name="Kruszewska J.S."/>
            <person name="Biernat P."/>
            <person name="Pawlowska J."/>
        </authorList>
    </citation>
    <scope>NUCLEOTIDE SEQUENCE</scope>
    <source>
        <strain evidence="4">CBS 226.32</strain>
    </source>
</reference>
<feature type="domain" description="Rho-GAP" evidence="2">
    <location>
        <begin position="362"/>
        <end position="555"/>
    </location>
</feature>
<dbReference type="SUPFAM" id="SSF48350">
    <property type="entry name" value="GTPase activation domain, GAP"/>
    <property type="match status" value="1"/>
</dbReference>
<dbReference type="Proteomes" id="UP000650833">
    <property type="component" value="Unassembled WGS sequence"/>
</dbReference>
<keyword evidence="5" id="KW-1185">Reference proteome</keyword>
<feature type="domain" description="MyTH4" evidence="3">
    <location>
        <begin position="233"/>
        <end position="386"/>
    </location>
</feature>
<dbReference type="OrthoDB" id="437889at2759"/>
<evidence type="ECO:0000313" key="4">
    <source>
        <dbReference type="EMBL" id="KAG2214123.1"/>
    </source>
</evidence>
<dbReference type="InterPro" id="IPR000857">
    <property type="entry name" value="MyTH4_dom"/>
</dbReference>
<evidence type="ECO:0000259" key="2">
    <source>
        <dbReference type="PROSITE" id="PS50238"/>
    </source>
</evidence>
<dbReference type="Pfam" id="PF00620">
    <property type="entry name" value="RhoGAP"/>
    <property type="match status" value="1"/>
</dbReference>
<dbReference type="EMBL" id="JAEPRC010000028">
    <property type="protein sequence ID" value="KAG2214123.1"/>
    <property type="molecule type" value="Genomic_DNA"/>
</dbReference>
<feature type="region of interest" description="Disordered" evidence="1">
    <location>
        <begin position="129"/>
        <end position="156"/>
    </location>
</feature>
<dbReference type="GO" id="GO:0005856">
    <property type="term" value="C:cytoskeleton"/>
    <property type="evidence" value="ECO:0007669"/>
    <property type="project" value="InterPro"/>
</dbReference>
<dbReference type="GO" id="GO:0007165">
    <property type="term" value="P:signal transduction"/>
    <property type="evidence" value="ECO:0007669"/>
    <property type="project" value="InterPro"/>
</dbReference>
<dbReference type="PANTHER" id="PTHR45876">
    <property type="entry name" value="FI04035P"/>
    <property type="match status" value="1"/>
</dbReference>
<dbReference type="PROSITE" id="PS51016">
    <property type="entry name" value="MYTH4"/>
    <property type="match status" value="1"/>
</dbReference>
<dbReference type="Gene3D" id="1.25.40.530">
    <property type="entry name" value="MyTH4 domain"/>
    <property type="match status" value="1"/>
</dbReference>
<evidence type="ECO:0000313" key="5">
    <source>
        <dbReference type="Proteomes" id="UP000650833"/>
    </source>
</evidence>
<dbReference type="Gene3D" id="1.10.555.10">
    <property type="entry name" value="Rho GTPase activation protein"/>
    <property type="match status" value="1"/>
</dbReference>
<evidence type="ECO:0008006" key="6">
    <source>
        <dbReference type="Google" id="ProtNLM"/>
    </source>
</evidence>
<dbReference type="GO" id="GO:0005096">
    <property type="term" value="F:GTPase activator activity"/>
    <property type="evidence" value="ECO:0007669"/>
    <property type="project" value="TreeGrafter"/>
</dbReference>
<dbReference type="InterPro" id="IPR008936">
    <property type="entry name" value="Rho_GTPase_activation_prot"/>
</dbReference>
<sequence>MSLVISTNTTEEGAGTLQDDLIEEKRHSRSLDLEPNARMRLHQRSASESDGIGFIAASEQKILPSVVPSAVPTAKEETSSHSVFSLYKKLGSPRRNRSLSSNTKGFTSKSRASIGSAFSSFRQPSLSTISTTTTNTTTTTNINNKNRFSTPVNNPGAAIVMNPMNQSIKEEEQEDLKKTNLLEQTGISKRSLPSSLQHEINQFSIDGFAHKYFATHKRGLFRRTVPMNELLCWTKDSIKQPLLTSNKTLFSKDALKCFKIIQMLMNDRQRPRAFNYIESFQSLLSCGITKGQMRDEIYVQICRQLNKNPKDDSIKKGWEILCVVSVTFPPSKDLETYLHRFVQQHFYQEKNQLNILSRYVSAKLVRICSRGARGKVLSAAEIERAKAMHDLNGSTSEGIFRVPGDADAVTELRIRIENGNYDSTGIEDPNVPASLLKYWLRDLAEPLIPTNLYDDCIKYAHDKKKAIDIINSLPDVNRRITLYMIRFLQPPSPIKQDFANPQVIQHTLMNVVNLAMVFAPNFLRCPSVNLTTIFKNSKYEQLFLKTLITELNVEKEDCAYSQQEIIGRIRE</sequence>
<dbReference type="SMART" id="SM00139">
    <property type="entry name" value="MyTH4"/>
    <property type="match status" value="1"/>
</dbReference>
<dbReference type="GO" id="GO:0005737">
    <property type="term" value="C:cytoplasm"/>
    <property type="evidence" value="ECO:0007669"/>
    <property type="project" value="TreeGrafter"/>
</dbReference>
<dbReference type="Pfam" id="PF00784">
    <property type="entry name" value="MyTH4"/>
    <property type="match status" value="1"/>
</dbReference>
<evidence type="ECO:0000256" key="1">
    <source>
        <dbReference type="SAM" id="MobiDB-lite"/>
    </source>
</evidence>
<gene>
    <name evidence="4" type="ORF">INT46_001857</name>
</gene>
<evidence type="ECO:0000259" key="3">
    <source>
        <dbReference type="PROSITE" id="PS51016"/>
    </source>
</evidence>
<dbReference type="InterPro" id="IPR000198">
    <property type="entry name" value="RhoGAP_dom"/>
</dbReference>
<accession>A0A8H7RQX3</accession>
<dbReference type="PROSITE" id="PS50238">
    <property type="entry name" value="RHOGAP"/>
    <property type="match status" value="1"/>
</dbReference>
<dbReference type="SMART" id="SM00324">
    <property type="entry name" value="RhoGAP"/>
    <property type="match status" value="1"/>
</dbReference>
<name>A0A8H7RQX3_9FUNG</name>
<dbReference type="AlphaFoldDB" id="A0A8H7RQX3"/>
<protein>
    <recommendedName>
        <fullName evidence="6">Rho GTPase activation protein</fullName>
    </recommendedName>
</protein>
<comment type="caution">
    <text evidence="4">The sequence shown here is derived from an EMBL/GenBank/DDBJ whole genome shotgun (WGS) entry which is preliminary data.</text>
</comment>
<feature type="compositionally biased region" description="Low complexity" evidence="1">
    <location>
        <begin position="129"/>
        <end position="144"/>
    </location>
</feature>
<organism evidence="4 5">
    <name type="scientific">Mucor plumbeus</name>
    <dbReference type="NCBI Taxonomy" id="97098"/>
    <lineage>
        <taxon>Eukaryota</taxon>
        <taxon>Fungi</taxon>
        <taxon>Fungi incertae sedis</taxon>
        <taxon>Mucoromycota</taxon>
        <taxon>Mucoromycotina</taxon>
        <taxon>Mucoromycetes</taxon>
        <taxon>Mucorales</taxon>
        <taxon>Mucorineae</taxon>
        <taxon>Mucoraceae</taxon>
        <taxon>Mucor</taxon>
    </lineage>
</organism>
<dbReference type="InterPro" id="IPR038185">
    <property type="entry name" value="MyTH4_dom_sf"/>
</dbReference>